<dbReference type="InterPro" id="IPR033847">
    <property type="entry name" value="Citrt_syn/SCS-alpha_CS"/>
</dbReference>
<comment type="function">
    <text evidence="5 8">Succinyl-CoA synthetase functions in the citric acid cycle (TCA), coupling the hydrolysis of succinyl-CoA to the synthesis of either ATP or GTP and thus represents the only step of substrate-level phosphorylation in the TCA. The alpha subunit of the enzyme binds the substrates coenzyme A and phosphate, while succinate binding and nucleotide specificity is provided by the beta subunit.</text>
</comment>
<dbReference type="EMBL" id="BMFJ01000002">
    <property type="protein sequence ID" value="GGE40370.1"/>
    <property type="molecule type" value="Genomic_DNA"/>
</dbReference>
<protein>
    <recommendedName>
        <fullName evidence="5">Succinate--CoA ligase [ADP-forming] subunit alpha</fullName>
        <ecNumber evidence="5">6.2.1.5</ecNumber>
    </recommendedName>
    <alternativeName>
        <fullName evidence="5">Succinyl-CoA synthetase subunit alpha</fullName>
        <shortName evidence="5">SCS-alpha</shortName>
    </alternativeName>
</protein>
<evidence type="ECO:0000256" key="4">
    <source>
        <dbReference type="ARBA" id="ARBA00022741"/>
    </source>
</evidence>
<dbReference type="SMART" id="SM00881">
    <property type="entry name" value="CoA_binding"/>
    <property type="match status" value="1"/>
</dbReference>
<organism evidence="10 11">
    <name type="scientific">Primorskyibacter flagellatus</name>
    <dbReference type="NCBI Taxonomy" id="1387277"/>
    <lineage>
        <taxon>Bacteria</taxon>
        <taxon>Pseudomonadati</taxon>
        <taxon>Pseudomonadota</taxon>
        <taxon>Alphaproteobacteria</taxon>
        <taxon>Rhodobacterales</taxon>
        <taxon>Roseobacteraceae</taxon>
        <taxon>Primorskyibacter</taxon>
    </lineage>
</organism>
<feature type="binding site" evidence="5">
    <location>
        <position position="43"/>
    </location>
    <ligand>
        <name>CoA</name>
        <dbReference type="ChEBI" id="CHEBI:57287"/>
    </ligand>
</feature>
<dbReference type="GO" id="GO:0004775">
    <property type="term" value="F:succinate-CoA ligase (ADP-forming) activity"/>
    <property type="evidence" value="ECO:0007669"/>
    <property type="project" value="UniProtKB-UniRule"/>
</dbReference>
<evidence type="ECO:0000256" key="5">
    <source>
        <dbReference type="HAMAP-Rule" id="MF_01988"/>
    </source>
</evidence>
<dbReference type="PIRSF" id="PIRSF001553">
    <property type="entry name" value="SucCS_alpha"/>
    <property type="match status" value="1"/>
</dbReference>
<dbReference type="InterPro" id="IPR003781">
    <property type="entry name" value="CoA-bd"/>
</dbReference>
<evidence type="ECO:0000313" key="11">
    <source>
        <dbReference type="Proteomes" id="UP000612855"/>
    </source>
</evidence>
<keyword evidence="4 5" id="KW-0547">Nucleotide-binding</keyword>
<comment type="catalytic activity">
    <reaction evidence="5">
        <text>GTP + succinate + CoA = succinyl-CoA + GDP + phosphate</text>
        <dbReference type="Rhea" id="RHEA:22120"/>
        <dbReference type="ChEBI" id="CHEBI:30031"/>
        <dbReference type="ChEBI" id="CHEBI:37565"/>
        <dbReference type="ChEBI" id="CHEBI:43474"/>
        <dbReference type="ChEBI" id="CHEBI:57287"/>
        <dbReference type="ChEBI" id="CHEBI:57292"/>
        <dbReference type="ChEBI" id="CHEBI:58189"/>
    </reaction>
</comment>
<dbReference type="FunFam" id="3.40.50.720:FF:000002">
    <property type="entry name" value="Succinate--CoA ligase [ADP-forming] subunit alpha"/>
    <property type="match status" value="1"/>
</dbReference>
<dbReference type="SUPFAM" id="SSF52210">
    <property type="entry name" value="Succinyl-CoA synthetase domains"/>
    <property type="match status" value="1"/>
</dbReference>
<dbReference type="GO" id="GO:0004776">
    <property type="term" value="F:succinate-CoA ligase (GDP-forming) activity"/>
    <property type="evidence" value="ECO:0007669"/>
    <property type="project" value="TreeGrafter"/>
</dbReference>
<gene>
    <name evidence="5 10" type="primary">sucD</name>
    <name evidence="10" type="ORF">GCM10011360_30030</name>
</gene>
<evidence type="ECO:0000313" key="10">
    <source>
        <dbReference type="EMBL" id="GGE40370.1"/>
    </source>
</evidence>
<comment type="pathway">
    <text evidence="1 5 8">Carbohydrate metabolism; tricarboxylic acid cycle; succinate from succinyl-CoA (ligase route): step 1/1.</text>
</comment>
<reference evidence="11" key="1">
    <citation type="journal article" date="2019" name="Int. J. Syst. Evol. Microbiol.">
        <title>The Global Catalogue of Microorganisms (GCM) 10K type strain sequencing project: providing services to taxonomists for standard genome sequencing and annotation.</title>
        <authorList>
            <consortium name="The Broad Institute Genomics Platform"/>
            <consortium name="The Broad Institute Genome Sequencing Center for Infectious Disease"/>
            <person name="Wu L."/>
            <person name="Ma J."/>
        </authorList>
    </citation>
    <scope>NUCLEOTIDE SEQUENCE [LARGE SCALE GENOMIC DNA]</scope>
    <source>
        <strain evidence="11">CGMCC 1.12664</strain>
    </source>
</reference>
<comment type="similarity">
    <text evidence="5 7">Belongs to the succinate/malate CoA ligase alpha subunit family.</text>
</comment>
<comment type="catalytic activity">
    <reaction evidence="5 8">
        <text>succinate + ATP + CoA = succinyl-CoA + ADP + phosphate</text>
        <dbReference type="Rhea" id="RHEA:17661"/>
        <dbReference type="ChEBI" id="CHEBI:30031"/>
        <dbReference type="ChEBI" id="CHEBI:30616"/>
        <dbReference type="ChEBI" id="CHEBI:43474"/>
        <dbReference type="ChEBI" id="CHEBI:57287"/>
        <dbReference type="ChEBI" id="CHEBI:57292"/>
        <dbReference type="ChEBI" id="CHEBI:456216"/>
        <dbReference type="EC" id="6.2.1.5"/>
    </reaction>
</comment>
<evidence type="ECO:0000256" key="7">
    <source>
        <dbReference type="RuleBase" id="RU000677"/>
    </source>
</evidence>
<dbReference type="Gene3D" id="3.40.50.720">
    <property type="entry name" value="NAD(P)-binding Rossmann-like Domain"/>
    <property type="match status" value="1"/>
</dbReference>
<dbReference type="Pfam" id="PF02629">
    <property type="entry name" value="CoA_binding"/>
    <property type="match status" value="1"/>
</dbReference>
<dbReference type="EC" id="6.2.1.5" evidence="5"/>
<evidence type="ECO:0000256" key="8">
    <source>
        <dbReference type="RuleBase" id="RU000699"/>
    </source>
</evidence>
<comment type="caution">
    <text evidence="10">The sequence shown here is derived from an EMBL/GenBank/DDBJ whole genome shotgun (WGS) entry which is preliminary data.</text>
</comment>
<keyword evidence="3 5" id="KW-0436">Ligase</keyword>
<dbReference type="AlphaFoldDB" id="A0A917ABH6"/>
<dbReference type="HAMAP" id="MF_01988">
    <property type="entry name" value="Succ_CoA_alpha"/>
    <property type="match status" value="1"/>
</dbReference>
<dbReference type="PANTHER" id="PTHR11117:SF2">
    <property type="entry name" value="SUCCINATE--COA LIGASE [ADP_GDP-FORMING] SUBUNIT ALPHA, MITOCHONDRIAL"/>
    <property type="match status" value="1"/>
</dbReference>
<name>A0A917ABH6_9RHOB</name>
<dbReference type="Pfam" id="PF00549">
    <property type="entry name" value="Ligase_CoA"/>
    <property type="match status" value="1"/>
</dbReference>
<keyword evidence="11" id="KW-1185">Reference proteome</keyword>
<dbReference type="SUPFAM" id="SSF51735">
    <property type="entry name" value="NAD(P)-binding Rossmann-fold domains"/>
    <property type="match status" value="1"/>
</dbReference>
<dbReference type="GO" id="GO:0000166">
    <property type="term" value="F:nucleotide binding"/>
    <property type="evidence" value="ECO:0007669"/>
    <property type="project" value="UniProtKB-KW"/>
</dbReference>
<feature type="binding site" evidence="5">
    <location>
        <position position="159"/>
    </location>
    <ligand>
        <name>substrate</name>
        <note>ligand shared with subunit beta</note>
    </ligand>
</feature>
<accession>A0A917ABH6</accession>
<dbReference type="NCBIfam" id="NF004230">
    <property type="entry name" value="PRK05678.1"/>
    <property type="match status" value="1"/>
</dbReference>
<dbReference type="InterPro" id="IPR036291">
    <property type="entry name" value="NAD(P)-bd_dom_sf"/>
</dbReference>
<feature type="binding site" evidence="5">
    <location>
        <begin position="96"/>
        <end position="98"/>
    </location>
    <ligand>
        <name>CoA</name>
        <dbReference type="ChEBI" id="CHEBI:57287"/>
    </ligand>
</feature>
<feature type="domain" description="CoA-binding" evidence="9">
    <location>
        <begin position="4"/>
        <end position="100"/>
    </location>
</feature>
<dbReference type="InterPro" id="IPR016102">
    <property type="entry name" value="Succinyl-CoA_synth-like"/>
</dbReference>
<dbReference type="PRINTS" id="PR01798">
    <property type="entry name" value="SCOASYNTHASE"/>
</dbReference>
<dbReference type="GO" id="GO:0006099">
    <property type="term" value="P:tricarboxylic acid cycle"/>
    <property type="evidence" value="ECO:0007669"/>
    <property type="project" value="UniProtKB-UniRule"/>
</dbReference>
<dbReference type="PROSITE" id="PS01216">
    <property type="entry name" value="SUCCINYL_COA_LIG_1"/>
    <property type="match status" value="1"/>
</dbReference>
<evidence type="ECO:0000256" key="3">
    <source>
        <dbReference type="ARBA" id="ARBA00022598"/>
    </source>
</evidence>
<dbReference type="NCBIfam" id="TIGR01019">
    <property type="entry name" value="sucCoAalpha"/>
    <property type="match status" value="1"/>
</dbReference>
<dbReference type="PROSITE" id="PS00399">
    <property type="entry name" value="SUCCINYL_COA_LIG_2"/>
    <property type="match status" value="1"/>
</dbReference>
<dbReference type="RefSeq" id="WP_188478652.1">
    <property type="nucleotide sequence ID" value="NZ_BMFJ01000002.1"/>
</dbReference>
<dbReference type="InterPro" id="IPR005811">
    <property type="entry name" value="SUCC_ACL_C"/>
</dbReference>
<dbReference type="Gene3D" id="3.40.50.261">
    <property type="entry name" value="Succinyl-CoA synthetase domains"/>
    <property type="match status" value="1"/>
</dbReference>
<evidence type="ECO:0000256" key="2">
    <source>
        <dbReference type="ARBA" id="ARBA00022532"/>
    </source>
</evidence>
<keyword evidence="2 5" id="KW-0816">Tricarboxylic acid cycle</keyword>
<dbReference type="InterPro" id="IPR017440">
    <property type="entry name" value="Cit_synth/succinyl-CoA_lig_AS"/>
</dbReference>
<proteinExistence type="inferred from homology"/>
<sequence length="294" mass="30124">MAVLVDENTKVICQGITGSQGTFHSEQAIAYGTKMVGGVTPGKGGTKHLDLPVFNSVHEAMDVTGANASVIYVPPPFAADSILEAIDAEMPLIICITEGIPVLDMMKVKAALSNSKSRLIGPNCPGVITPDACKIGIMPGHIHKRGSVGVVSRSGTLTYEAVKQTSDAGLGQSSAVGIGGDPIKGTEHIDVLEMFLADPETESIIMIGEIGGSAEEEAAQFLADEKKKGRWKPTAGFIAGRTAPPGRRMGHAGAIVSGGKGDAESKIEAMKSAGIVVADSPAGLGEAVLKAIKG</sequence>
<evidence type="ECO:0000256" key="1">
    <source>
        <dbReference type="ARBA" id="ARBA00005064"/>
    </source>
</evidence>
<dbReference type="FunFam" id="3.40.50.261:FF:000006">
    <property type="entry name" value="Succinate--CoA ligase [ADP-forming] subunit alpha"/>
    <property type="match status" value="1"/>
</dbReference>
<feature type="binding site" evidence="5">
    <location>
        <begin position="17"/>
        <end position="20"/>
    </location>
    <ligand>
        <name>CoA</name>
        <dbReference type="ChEBI" id="CHEBI:57287"/>
    </ligand>
</feature>
<dbReference type="PANTHER" id="PTHR11117">
    <property type="entry name" value="SUCCINYL-COA LIGASE SUBUNIT ALPHA"/>
    <property type="match status" value="1"/>
</dbReference>
<dbReference type="InterPro" id="IPR005810">
    <property type="entry name" value="CoA_lig_alpha"/>
</dbReference>
<feature type="active site" description="Tele-phosphohistidine intermediate" evidence="5 6">
    <location>
        <position position="251"/>
    </location>
</feature>
<dbReference type="Proteomes" id="UP000612855">
    <property type="component" value="Unassembled WGS sequence"/>
</dbReference>
<evidence type="ECO:0000256" key="6">
    <source>
        <dbReference type="PIRSR" id="PIRSR001553-1"/>
    </source>
</evidence>
<evidence type="ECO:0000259" key="9">
    <source>
        <dbReference type="SMART" id="SM00881"/>
    </source>
</evidence>
<dbReference type="GO" id="GO:0009361">
    <property type="term" value="C:succinate-CoA ligase complex (ADP-forming)"/>
    <property type="evidence" value="ECO:0007669"/>
    <property type="project" value="TreeGrafter"/>
</dbReference>
<comment type="subunit">
    <text evidence="5 8">Heterotetramer of two alpha and two beta subunits.</text>
</comment>